<dbReference type="InterPro" id="IPR051941">
    <property type="entry name" value="BG_Antigen-Binding_Lectin"/>
</dbReference>
<evidence type="ECO:0000256" key="1">
    <source>
        <dbReference type="SAM" id="MobiDB-lite"/>
    </source>
</evidence>
<proteinExistence type="predicted"/>
<evidence type="ECO:0000259" key="2">
    <source>
        <dbReference type="PROSITE" id="PS50022"/>
    </source>
</evidence>
<dbReference type="Gene3D" id="3.20.20.80">
    <property type="entry name" value="Glycosidases"/>
    <property type="match status" value="1"/>
</dbReference>
<evidence type="ECO:0000313" key="3">
    <source>
        <dbReference type="EMBL" id="APU15883.1"/>
    </source>
</evidence>
<dbReference type="PANTHER" id="PTHR45713">
    <property type="entry name" value="FTP DOMAIN-CONTAINING PROTEIN"/>
    <property type="match status" value="1"/>
</dbReference>
<feature type="domain" description="F5/8 type C" evidence="2">
    <location>
        <begin position="35"/>
        <end position="172"/>
    </location>
</feature>
<dbReference type="Proteomes" id="UP000185511">
    <property type="component" value="Chromosome"/>
</dbReference>
<dbReference type="Gene3D" id="2.60.120.260">
    <property type="entry name" value="Galactose-binding domain-like"/>
    <property type="match status" value="2"/>
</dbReference>
<dbReference type="InterPro" id="IPR000421">
    <property type="entry name" value="FA58C"/>
</dbReference>
<dbReference type="InterPro" id="IPR008979">
    <property type="entry name" value="Galactose-bd-like_sf"/>
</dbReference>
<dbReference type="GO" id="GO:0004553">
    <property type="term" value="F:hydrolase activity, hydrolyzing O-glycosyl compounds"/>
    <property type="evidence" value="ECO:0007669"/>
    <property type="project" value="InterPro"/>
</dbReference>
<dbReference type="AlphaFoldDB" id="A0AAC9LDK6"/>
<dbReference type="KEGG" id="acad:UA74_19290"/>
<dbReference type="Pfam" id="PF00754">
    <property type="entry name" value="F5_F8_type_C"/>
    <property type="match status" value="1"/>
</dbReference>
<gene>
    <name evidence="3" type="ORF">UA74_19290</name>
</gene>
<dbReference type="GO" id="GO:0005975">
    <property type="term" value="P:carbohydrate metabolic process"/>
    <property type="evidence" value="ECO:0007669"/>
    <property type="project" value="InterPro"/>
</dbReference>
<organism evidence="3 4">
    <name type="scientific">Actinoalloteichus fjordicus</name>
    <dbReference type="NCBI Taxonomy" id="1612552"/>
    <lineage>
        <taxon>Bacteria</taxon>
        <taxon>Bacillati</taxon>
        <taxon>Actinomycetota</taxon>
        <taxon>Actinomycetes</taxon>
        <taxon>Pseudonocardiales</taxon>
        <taxon>Pseudonocardiaceae</taxon>
        <taxon>Actinoalloteichus</taxon>
    </lineage>
</organism>
<keyword evidence="4" id="KW-1185">Reference proteome</keyword>
<dbReference type="EMBL" id="CP016076">
    <property type="protein sequence ID" value="APU15883.1"/>
    <property type="molecule type" value="Genomic_DNA"/>
</dbReference>
<sequence>MTFVPSTGVRRRRTAHGLTASLAALTLLVGHAMVAISPGSAEAAPVLLSQGQPATASSAESEGMAASAAVDGDPGTRWSSTFSDPQWLQVDLGTSATLDQVVLDWETAHATAFQLQVSPDGAAWTTIYETTTGSGGRQTLDVAGTGRHVRMLGTQRAGGYGYSLWEFQVYGTADTAQPPEDPRRVEVTGTHGDWQLTVDGSPYQVRGLTWGPSIADASTYLPDLRSMGVNTIRTWGTDGSTLPLLDAAAAEDVTVINGFWLQPGGGPGSGGCVDYVTDTGYKSDMLAEMVRWVTAYREHPGVLMWNVGNESLLGLQNCFSGAELERQRVAYAQYVNEATLAIQAVDPDHPVTSTDAWTGAWAYLEEHAPALDLFAVNAYDAVCGIEQAWLDGGHTKPYILTEGGPAGEWEVVDDANGVPQEPTDLEKRAGYTEAWDCLTGHEGVALGGTLFHYGLEEDFGGVWFNLLPGGQKRLSYDAVVEAYGGTPRANTPPVITDLRLSRTQDVPAGGTFTVAVDVSDPDGDPIAYDIRFNAKYIDGSGALVPADFTGSGPFTVTAPQQLGVWKVYVVAEDGQGNVGIETRSFRVVPPTVPGENVALGRPTTASTFQEVGDGAPYFPWLATDGDLGTRWASDWSDPQWIQVDLGESREIRHVQLVWETAYGREYRIEVSEDGTSWTTLHSTTTGDGGVDGIDVDGSGRYVRLTGTGRGTGWGYALYEMGVYSP</sequence>
<reference evidence="4" key="1">
    <citation type="submission" date="2016-06" db="EMBL/GenBank/DDBJ databases">
        <title>Complete genome sequence of Actinoalloteichus fjordicus DSM 46855 (=ADI127-17), type strain of the new species Actinoalloteichus fjordicus.</title>
        <authorList>
            <person name="Ruckert C."/>
            <person name="Nouioui I."/>
            <person name="Willmese J."/>
            <person name="van Wezel G."/>
            <person name="Klenk H.-P."/>
            <person name="Kalinowski J."/>
            <person name="Zotchev S.B."/>
        </authorList>
    </citation>
    <scope>NUCLEOTIDE SEQUENCE [LARGE SCALE GENOMIC DNA]</scope>
    <source>
        <strain evidence="4">ADI127-7</strain>
    </source>
</reference>
<dbReference type="Gene3D" id="3.40.1350.20">
    <property type="match status" value="1"/>
</dbReference>
<dbReference type="InterPro" id="IPR017853">
    <property type="entry name" value="GH"/>
</dbReference>
<name>A0AAC9LDK6_9PSEU</name>
<dbReference type="Pfam" id="PF02836">
    <property type="entry name" value="Glyco_hydro_2_C"/>
    <property type="match status" value="1"/>
</dbReference>
<dbReference type="SUPFAM" id="SSF51445">
    <property type="entry name" value="(Trans)glycosidases"/>
    <property type="match status" value="1"/>
</dbReference>
<dbReference type="InterPro" id="IPR006103">
    <property type="entry name" value="Glyco_hydro_2_cat"/>
</dbReference>
<dbReference type="PROSITE" id="PS50022">
    <property type="entry name" value="FA58C_3"/>
    <property type="match status" value="2"/>
</dbReference>
<dbReference type="PANTHER" id="PTHR45713:SF6">
    <property type="entry name" value="F5_8 TYPE C DOMAIN-CONTAINING PROTEIN"/>
    <property type="match status" value="1"/>
</dbReference>
<evidence type="ECO:0000313" key="4">
    <source>
        <dbReference type="Proteomes" id="UP000185511"/>
    </source>
</evidence>
<accession>A0AAC9LDK6</accession>
<dbReference type="RefSeq" id="WP_075741532.1">
    <property type="nucleotide sequence ID" value="NZ_CP016076.1"/>
</dbReference>
<protein>
    <submittedName>
        <fullName evidence="3">F5/8 type C domain-containing protein</fullName>
    </submittedName>
</protein>
<dbReference type="Pfam" id="PF22633">
    <property type="entry name" value="F5_F8_type_C_2"/>
    <property type="match status" value="1"/>
</dbReference>
<feature type="compositionally biased region" description="Low complexity" evidence="1">
    <location>
        <begin position="54"/>
        <end position="69"/>
    </location>
</feature>
<feature type="region of interest" description="Disordered" evidence="1">
    <location>
        <begin position="54"/>
        <end position="76"/>
    </location>
</feature>
<feature type="domain" description="F5/8 type C" evidence="2">
    <location>
        <begin position="587"/>
        <end position="725"/>
    </location>
</feature>
<dbReference type="SUPFAM" id="SSF49785">
    <property type="entry name" value="Galactose-binding domain-like"/>
    <property type="match status" value="2"/>
</dbReference>